<evidence type="ECO:0000256" key="13">
    <source>
        <dbReference type="ARBA" id="ARBA00038359"/>
    </source>
</evidence>
<dbReference type="GeneID" id="98148015"/>
<feature type="domain" description="CFEM" evidence="17">
    <location>
        <begin position="1"/>
        <end position="90"/>
    </location>
</feature>
<organism evidence="18 19">
    <name type="scientific">Aspergillus lucknowensis</name>
    <dbReference type="NCBI Taxonomy" id="176173"/>
    <lineage>
        <taxon>Eukaryota</taxon>
        <taxon>Fungi</taxon>
        <taxon>Dikarya</taxon>
        <taxon>Ascomycota</taxon>
        <taxon>Pezizomycotina</taxon>
        <taxon>Eurotiomycetes</taxon>
        <taxon>Eurotiomycetidae</taxon>
        <taxon>Eurotiales</taxon>
        <taxon>Aspergillaceae</taxon>
        <taxon>Aspergillus</taxon>
        <taxon>Aspergillus subgen. Nidulantes</taxon>
    </lineage>
</organism>
<feature type="disulfide bond" evidence="14">
    <location>
        <begin position="30"/>
        <end position="63"/>
    </location>
</feature>
<keyword evidence="19" id="KW-1185">Reference proteome</keyword>
<evidence type="ECO:0000256" key="12">
    <source>
        <dbReference type="ARBA" id="ARBA00023288"/>
    </source>
</evidence>
<keyword evidence="8" id="KW-0732">Signal</keyword>
<evidence type="ECO:0000256" key="7">
    <source>
        <dbReference type="ARBA" id="ARBA00022692"/>
    </source>
</evidence>
<reference evidence="18 19" key="1">
    <citation type="submission" date="2024-07" db="EMBL/GenBank/DDBJ databases">
        <title>Section-level genome sequencing and comparative genomics of Aspergillus sections Usti and Cavernicolus.</title>
        <authorList>
            <consortium name="Lawrence Berkeley National Laboratory"/>
            <person name="Nybo J.L."/>
            <person name="Vesth T.C."/>
            <person name="Theobald S."/>
            <person name="Frisvad J.C."/>
            <person name="Larsen T.O."/>
            <person name="Kjaerboelling I."/>
            <person name="Rothschild-Mancinelli K."/>
            <person name="Lyhne E.K."/>
            <person name="Kogle M.E."/>
            <person name="Barry K."/>
            <person name="Clum A."/>
            <person name="Na H."/>
            <person name="Ledsgaard L."/>
            <person name="Lin J."/>
            <person name="Lipzen A."/>
            <person name="Kuo A."/>
            <person name="Riley R."/>
            <person name="Mondo S."/>
            <person name="Labutti K."/>
            <person name="Haridas S."/>
            <person name="Pangalinan J."/>
            <person name="Salamov A.A."/>
            <person name="Simmons B.A."/>
            <person name="Magnuson J.K."/>
            <person name="Chen J."/>
            <person name="Drula E."/>
            <person name="Henrissat B."/>
            <person name="Wiebenga A."/>
            <person name="Lubbers R.J."/>
            <person name="Gomes A.C."/>
            <person name="Macurrencykelacurrency M.R."/>
            <person name="Stajich J."/>
            <person name="Grigoriev I.V."/>
            <person name="Mortensen U.H."/>
            <person name="De Vries R.P."/>
            <person name="Baker S.E."/>
            <person name="Andersen M.R."/>
        </authorList>
    </citation>
    <scope>NUCLEOTIDE SEQUENCE [LARGE SCALE GENOMIC DNA]</scope>
    <source>
        <strain evidence="18 19">CBS 449.75</strain>
    </source>
</reference>
<feature type="disulfide bond" evidence="14">
    <location>
        <begin position="21"/>
        <end position="28"/>
    </location>
</feature>
<dbReference type="SMART" id="SM00747">
    <property type="entry name" value="CFEM"/>
    <property type="match status" value="1"/>
</dbReference>
<protein>
    <recommendedName>
        <fullName evidence="17">CFEM domain-containing protein</fullName>
    </recommendedName>
</protein>
<dbReference type="PANTHER" id="PTHR33048">
    <property type="entry name" value="PTH11-LIKE INTEGRAL MEMBRANE PROTEIN (AFU_ORTHOLOGUE AFUA_5G11245)"/>
    <property type="match status" value="1"/>
</dbReference>
<dbReference type="InterPro" id="IPR052337">
    <property type="entry name" value="SAT4-like"/>
</dbReference>
<feature type="transmembrane region" description="Helical" evidence="16">
    <location>
        <begin position="149"/>
        <end position="173"/>
    </location>
</feature>
<feature type="compositionally biased region" description="Low complexity" evidence="15">
    <location>
        <begin position="347"/>
        <end position="359"/>
    </location>
</feature>
<sequence length="394" mass="43325">MDGLPSCPLLCLVQAIPSSSCSLLDIDCICHDGPLFARVQDCGMQNCTMKDNLKSMRLLYETCDYPVTVANDVFPAVIVAGVTLSSIAVTLRIAGRLIGSRLGLDDAVIMLSLAAAVAIAVIGLIEASLGLGKDVWFLSFDKITQILHAYFIAEALYITSIALSKMSMLLLFLRLFPDENFRRATYLVLAFTTCWGLTVLFANVFACQPLSYYWNMWDGEHEGKCISQASLLWAHAVINILLDVVIIGLPTHTLLKLNLSWRRKLAICSMFAVGIVVTIVSILRFVSSLHFDITDNPTKKFVPVGAWSLVEVYLSIICACMPGIRAFFNYTWSRYYTKNSIYSSSPSASNGNSNGHSNGEVIPSPREVTSGTFHSANREQGEFIRLQEISSSKA</sequence>
<keyword evidence="11 14" id="KW-1015">Disulfide bond</keyword>
<accession>A0ABR4LS41</accession>
<evidence type="ECO:0000256" key="8">
    <source>
        <dbReference type="ARBA" id="ARBA00022729"/>
    </source>
</evidence>
<evidence type="ECO:0000256" key="6">
    <source>
        <dbReference type="ARBA" id="ARBA00022622"/>
    </source>
</evidence>
<evidence type="ECO:0000256" key="2">
    <source>
        <dbReference type="ARBA" id="ARBA00004589"/>
    </source>
</evidence>
<keyword evidence="7 16" id="KW-0812">Transmembrane</keyword>
<keyword evidence="14" id="KW-0408">Iron</keyword>
<evidence type="ECO:0000256" key="11">
    <source>
        <dbReference type="ARBA" id="ARBA00023157"/>
    </source>
</evidence>
<feature type="region of interest" description="Disordered" evidence="15">
    <location>
        <begin position="347"/>
        <end position="379"/>
    </location>
</feature>
<feature type="disulfide bond" evidence="14">
    <location>
        <begin position="7"/>
        <end position="47"/>
    </location>
</feature>
<dbReference type="Proteomes" id="UP001610432">
    <property type="component" value="Unassembled WGS sequence"/>
</dbReference>
<comment type="caution">
    <text evidence="18">The sequence shown here is derived from an EMBL/GenBank/DDBJ whole genome shotgun (WGS) entry which is preliminary data.</text>
</comment>
<evidence type="ECO:0000256" key="5">
    <source>
        <dbReference type="ARBA" id="ARBA00022525"/>
    </source>
</evidence>
<dbReference type="PROSITE" id="PS52012">
    <property type="entry name" value="CFEM"/>
    <property type="match status" value="1"/>
</dbReference>
<dbReference type="EMBL" id="JBFXLQ010000019">
    <property type="protein sequence ID" value="KAL2867365.1"/>
    <property type="molecule type" value="Genomic_DNA"/>
</dbReference>
<feature type="binding site" description="axial binding residue" evidence="14">
    <location>
        <position position="25"/>
    </location>
    <ligand>
        <name>heme</name>
        <dbReference type="ChEBI" id="CHEBI:30413"/>
    </ligand>
    <ligandPart>
        <name>Fe</name>
        <dbReference type="ChEBI" id="CHEBI:18248"/>
    </ligandPart>
</feature>
<evidence type="ECO:0000256" key="3">
    <source>
        <dbReference type="ARBA" id="ARBA00004613"/>
    </source>
</evidence>
<keyword evidence="6" id="KW-0336">GPI-anchor</keyword>
<keyword evidence="14" id="KW-0479">Metal-binding</keyword>
<dbReference type="InterPro" id="IPR049326">
    <property type="entry name" value="Rhodopsin_dom_fungi"/>
</dbReference>
<keyword evidence="5" id="KW-0964">Secreted</keyword>
<comment type="similarity">
    <text evidence="13">Belongs to the SAT4 family.</text>
</comment>
<evidence type="ECO:0000256" key="9">
    <source>
        <dbReference type="ARBA" id="ARBA00022989"/>
    </source>
</evidence>
<keyword evidence="14" id="KW-0349">Heme</keyword>
<keyword evidence="6" id="KW-0325">Glycoprotein</keyword>
<evidence type="ECO:0000256" key="16">
    <source>
        <dbReference type="SAM" id="Phobius"/>
    </source>
</evidence>
<proteinExistence type="inferred from homology"/>
<evidence type="ECO:0000256" key="15">
    <source>
        <dbReference type="SAM" id="MobiDB-lite"/>
    </source>
</evidence>
<feature type="transmembrane region" description="Helical" evidence="16">
    <location>
        <begin position="306"/>
        <end position="328"/>
    </location>
</feature>
<feature type="transmembrane region" description="Helical" evidence="16">
    <location>
        <begin position="107"/>
        <end position="129"/>
    </location>
</feature>
<feature type="transmembrane region" description="Helical" evidence="16">
    <location>
        <begin position="232"/>
        <end position="255"/>
    </location>
</feature>
<dbReference type="RefSeq" id="XP_070886344.1">
    <property type="nucleotide sequence ID" value="XM_071032943.1"/>
</dbReference>
<name>A0ABR4LS41_9EURO</name>
<gene>
    <name evidence="18" type="ORF">BJX67DRAFT_381076</name>
</gene>
<feature type="transmembrane region" description="Helical" evidence="16">
    <location>
        <begin position="185"/>
        <end position="212"/>
    </location>
</feature>
<keyword evidence="12" id="KW-0449">Lipoprotein</keyword>
<keyword evidence="9 16" id="KW-1133">Transmembrane helix</keyword>
<dbReference type="PANTHER" id="PTHR33048:SF143">
    <property type="entry name" value="EXTRACELLULAR MEMBRANE PROTEIN CFEM DOMAIN-CONTAINING PROTEIN-RELATED"/>
    <property type="match status" value="1"/>
</dbReference>
<evidence type="ECO:0000259" key="17">
    <source>
        <dbReference type="PROSITE" id="PS52012"/>
    </source>
</evidence>
<keyword evidence="10 16" id="KW-0472">Membrane</keyword>
<evidence type="ECO:0000313" key="18">
    <source>
        <dbReference type="EMBL" id="KAL2867365.1"/>
    </source>
</evidence>
<dbReference type="Pfam" id="PF05730">
    <property type="entry name" value="CFEM"/>
    <property type="match status" value="1"/>
</dbReference>
<feature type="disulfide bond" evidence="14">
    <location>
        <begin position="11"/>
        <end position="42"/>
    </location>
</feature>
<evidence type="ECO:0000256" key="1">
    <source>
        <dbReference type="ARBA" id="ARBA00004141"/>
    </source>
</evidence>
<comment type="subcellular location">
    <subcellularLocation>
        <location evidence="2">Membrane</location>
        <topology evidence="2">Lipid-anchor</topology>
        <topology evidence="2">GPI-anchor</topology>
    </subcellularLocation>
    <subcellularLocation>
        <location evidence="1">Membrane</location>
        <topology evidence="1">Multi-pass membrane protein</topology>
    </subcellularLocation>
    <subcellularLocation>
        <location evidence="3">Secreted</location>
    </subcellularLocation>
</comment>
<dbReference type="InterPro" id="IPR008427">
    <property type="entry name" value="Extracellular_membr_CFEM_dom"/>
</dbReference>
<comment type="similarity">
    <text evidence="4">Belongs to the RBT5 family.</text>
</comment>
<dbReference type="Pfam" id="PF20684">
    <property type="entry name" value="Fung_rhodopsin"/>
    <property type="match status" value="1"/>
</dbReference>
<feature type="transmembrane region" description="Helical" evidence="16">
    <location>
        <begin position="267"/>
        <end position="286"/>
    </location>
</feature>
<feature type="transmembrane region" description="Helical" evidence="16">
    <location>
        <begin position="73"/>
        <end position="95"/>
    </location>
</feature>
<evidence type="ECO:0000313" key="19">
    <source>
        <dbReference type="Proteomes" id="UP001610432"/>
    </source>
</evidence>
<evidence type="ECO:0000256" key="10">
    <source>
        <dbReference type="ARBA" id="ARBA00023136"/>
    </source>
</evidence>
<evidence type="ECO:0000256" key="14">
    <source>
        <dbReference type="PROSITE-ProRule" id="PRU01356"/>
    </source>
</evidence>
<evidence type="ECO:0000256" key="4">
    <source>
        <dbReference type="ARBA" id="ARBA00010031"/>
    </source>
</evidence>